<dbReference type="KEGG" id="agl:PYTT_1909"/>
<keyword evidence="7" id="KW-1185">Reference proteome</keyword>
<dbReference type="CDD" id="cd15482">
    <property type="entry name" value="Sialidase_non-viral"/>
    <property type="match status" value="1"/>
</dbReference>
<evidence type="ECO:0000256" key="2">
    <source>
        <dbReference type="ARBA" id="ARBA00009348"/>
    </source>
</evidence>
<organism evidence="6 7">
    <name type="scientific">Akkermansia glycaniphila</name>
    <dbReference type="NCBI Taxonomy" id="1679444"/>
    <lineage>
        <taxon>Bacteria</taxon>
        <taxon>Pseudomonadati</taxon>
        <taxon>Verrucomicrobiota</taxon>
        <taxon>Verrucomicrobiia</taxon>
        <taxon>Verrucomicrobiales</taxon>
        <taxon>Akkermansiaceae</taxon>
        <taxon>Akkermansia</taxon>
    </lineage>
</organism>
<dbReference type="SUPFAM" id="SSF50939">
    <property type="entry name" value="Sialidases"/>
    <property type="match status" value="1"/>
</dbReference>
<dbReference type="Proteomes" id="UP000176204">
    <property type="component" value="Chromosome I"/>
</dbReference>
<proteinExistence type="inferred from homology"/>
<dbReference type="InterPro" id="IPR026856">
    <property type="entry name" value="Sialidase_fam"/>
</dbReference>
<gene>
    <name evidence="6" type="ORF">PYTT_1909</name>
</gene>
<evidence type="ECO:0000313" key="6">
    <source>
        <dbReference type="EMBL" id="SEH94018.1"/>
    </source>
</evidence>
<keyword evidence="4" id="KW-0732">Signal</keyword>
<dbReference type="InterPro" id="IPR036278">
    <property type="entry name" value="Sialidase_sf"/>
</dbReference>
<dbReference type="EC" id="3.2.1.18" evidence="3"/>
<evidence type="ECO:0000256" key="1">
    <source>
        <dbReference type="ARBA" id="ARBA00000427"/>
    </source>
</evidence>
<dbReference type="GO" id="GO:0006689">
    <property type="term" value="P:ganglioside catabolic process"/>
    <property type="evidence" value="ECO:0007669"/>
    <property type="project" value="TreeGrafter"/>
</dbReference>
<evidence type="ECO:0000313" key="7">
    <source>
        <dbReference type="Proteomes" id="UP000176204"/>
    </source>
</evidence>
<comment type="catalytic activity">
    <reaction evidence="1">
        <text>Hydrolysis of alpha-(2-&gt;3)-, alpha-(2-&gt;6)-, alpha-(2-&gt;8)- glycosidic linkages of terminal sialic acid residues in oligosaccharides, glycoproteins, glycolipids, colominic acid and synthetic substrates.</text>
        <dbReference type="EC" id="3.2.1.18"/>
    </reaction>
</comment>
<dbReference type="GO" id="GO:0005737">
    <property type="term" value="C:cytoplasm"/>
    <property type="evidence" value="ECO:0007669"/>
    <property type="project" value="TreeGrafter"/>
</dbReference>
<dbReference type="PANTHER" id="PTHR10628:SF30">
    <property type="entry name" value="EXO-ALPHA-SIALIDASE"/>
    <property type="match status" value="1"/>
</dbReference>
<feature type="chain" id="PRO_5014266423" description="exo-alpha-sialidase" evidence="4">
    <location>
        <begin position="21"/>
        <end position="390"/>
    </location>
</feature>
<feature type="domain" description="Sialidase" evidence="5">
    <location>
        <begin position="57"/>
        <end position="359"/>
    </location>
</feature>
<dbReference type="STRING" id="1679444.PYTT_1909"/>
<dbReference type="GO" id="GO:0009313">
    <property type="term" value="P:oligosaccharide catabolic process"/>
    <property type="evidence" value="ECO:0007669"/>
    <property type="project" value="TreeGrafter"/>
</dbReference>
<dbReference type="GO" id="GO:0004308">
    <property type="term" value="F:exo-alpha-sialidase activity"/>
    <property type="evidence" value="ECO:0007669"/>
    <property type="project" value="UniProtKB-EC"/>
</dbReference>
<dbReference type="Pfam" id="PF13088">
    <property type="entry name" value="BNR_2"/>
    <property type="match status" value="1"/>
</dbReference>
<name>A0A1C7P953_9BACT</name>
<dbReference type="Gene3D" id="2.120.10.10">
    <property type="match status" value="1"/>
</dbReference>
<dbReference type="EMBL" id="LT629973">
    <property type="protein sequence ID" value="SEH94018.1"/>
    <property type="molecule type" value="Genomic_DNA"/>
</dbReference>
<evidence type="ECO:0000259" key="5">
    <source>
        <dbReference type="Pfam" id="PF13088"/>
    </source>
</evidence>
<dbReference type="GO" id="GO:0016020">
    <property type="term" value="C:membrane"/>
    <property type="evidence" value="ECO:0007669"/>
    <property type="project" value="TreeGrafter"/>
</dbReference>
<comment type="similarity">
    <text evidence="2">Belongs to the glycosyl hydrolase 33 family.</text>
</comment>
<evidence type="ECO:0000256" key="3">
    <source>
        <dbReference type="ARBA" id="ARBA00012733"/>
    </source>
</evidence>
<feature type="signal peptide" evidence="4">
    <location>
        <begin position="1"/>
        <end position="20"/>
    </location>
</feature>
<dbReference type="AlphaFoldDB" id="A0A1C7P953"/>
<dbReference type="PANTHER" id="PTHR10628">
    <property type="entry name" value="SIALIDASE"/>
    <property type="match status" value="1"/>
</dbReference>
<reference evidence="7" key="1">
    <citation type="submission" date="2016-09" db="EMBL/GenBank/DDBJ databases">
        <authorList>
            <person name="Koehorst J."/>
        </authorList>
    </citation>
    <scope>NUCLEOTIDE SEQUENCE [LARGE SCALE GENOMIC DNA]</scope>
</reference>
<evidence type="ECO:0000256" key="4">
    <source>
        <dbReference type="SAM" id="SignalP"/>
    </source>
</evidence>
<sequence>MNLILTYAALFAVPASALHAQENGPLPCDQAVTVFSAGEGNPYSSIRIPAVTAIGGGKLMAIAEGRYVNTDQGKNDIIMSLSEDGGKTWSKPICIAASEGATFNNPCPVYDAKKNTTSIFFQRYPSGVSERQKNIPDGWKDEKCIRNFVIQSKDGGKTWSKPKDVTPTTKRAKGVDIMAAGPNAGIQLKEGSRKGRLVVPMNEGPFGKWVVSCVYSDNGGSTWKIGNPTTNMVGMVNETAVAETDGGGLVLVARHWGGGNCRRITWSNNAGQSWSPVEDAKDLFCDSTQGSLLRYSFKSDPSLGGKSRLLFSGPGKSRRINGTVWMSYDNGKTWPVSKAIGNGGFAYSSLVPIEPGKVGVLYEENSNHIKHIKFAPVSIDWLTDGKDTGK</sequence>
<accession>A0A1C7P953</accession>
<protein>
    <recommendedName>
        <fullName evidence="3">exo-alpha-sialidase</fullName>
        <ecNumber evidence="3">3.2.1.18</ecNumber>
    </recommendedName>
</protein>
<dbReference type="RefSeq" id="WP_067777867.1">
    <property type="nucleotide sequence ID" value="NZ_LIGX01000041.1"/>
</dbReference>
<dbReference type="InterPro" id="IPR011040">
    <property type="entry name" value="Sialidase"/>
</dbReference>